<gene>
    <name evidence="2" type="ORF">EV03_1139</name>
</gene>
<evidence type="ECO:0000313" key="2">
    <source>
        <dbReference type="EMBL" id="KGG20638.1"/>
    </source>
</evidence>
<dbReference type="SUPFAM" id="SSF50346">
    <property type="entry name" value="PRC-barrel domain"/>
    <property type="match status" value="1"/>
</dbReference>
<sequence length="260" mass="30082">MAVPKKLLFSDLLKHNVRCENGIDHGPIITPWVHLPVHRILGFITRPSNLRLERKVWRLDQLKGINQQEVYVKGPCSVSDEQTLDRFPTLMNSNIFNKSGQKIGLIADFLFELKKGNIQYYLVSRSNPLIPGTSRWLLSIAQIIDKQPGSISCDIETFEDLPIQKASLKEEFLSKSRKWKTQFQDLTFNASDKLEGWIDDQISENNNDSVDDAYEIFNDDSSYDNWIDNLDIDSSEEFNRMNKSKKNTNSTNERDLDPWI</sequence>
<organism evidence="2 3">
    <name type="scientific">Prochlorococcus marinus str. PAC1</name>
    <dbReference type="NCBI Taxonomy" id="59924"/>
    <lineage>
        <taxon>Bacteria</taxon>
        <taxon>Bacillati</taxon>
        <taxon>Cyanobacteriota</taxon>
        <taxon>Cyanophyceae</taxon>
        <taxon>Synechococcales</taxon>
        <taxon>Prochlorococcaceae</taxon>
        <taxon>Prochlorococcus</taxon>
    </lineage>
</organism>
<dbReference type="EMBL" id="JNAX01000011">
    <property type="protein sequence ID" value="KGG20638.1"/>
    <property type="molecule type" value="Genomic_DNA"/>
</dbReference>
<comment type="caution">
    <text evidence="2">The sequence shown here is derived from an EMBL/GenBank/DDBJ whole genome shotgun (WGS) entry which is preliminary data.</text>
</comment>
<protein>
    <submittedName>
        <fullName evidence="2">RNA metabolism-related protein</fullName>
    </submittedName>
</protein>
<reference evidence="3" key="1">
    <citation type="journal article" date="2014" name="Sci. Data">
        <title>Genomes of diverse isolates of the marine cyanobacterium Prochlorococcus.</title>
        <authorList>
            <person name="Biller S."/>
            <person name="Berube P."/>
            <person name="Thompson J."/>
            <person name="Kelly L."/>
            <person name="Roggensack S."/>
            <person name="Awad L."/>
            <person name="Roache-Johnson K."/>
            <person name="Ding H."/>
            <person name="Giovannoni S.J."/>
            <person name="Moore L.R."/>
            <person name="Chisholm S.W."/>
        </authorList>
    </citation>
    <scope>NUCLEOTIDE SEQUENCE [LARGE SCALE GENOMIC DNA]</scope>
    <source>
        <strain evidence="3">PAC1</strain>
    </source>
</reference>
<name>A0A0A2C2V1_PROMR</name>
<evidence type="ECO:0000256" key="1">
    <source>
        <dbReference type="SAM" id="MobiDB-lite"/>
    </source>
</evidence>
<accession>A0A0A2C2V1</accession>
<dbReference type="Proteomes" id="UP000030392">
    <property type="component" value="Unassembled WGS sequence"/>
</dbReference>
<dbReference type="RefSeq" id="WP_036906059.1">
    <property type="nucleotide sequence ID" value="NZ_CP138967.1"/>
</dbReference>
<dbReference type="AlphaFoldDB" id="A0A0A2C2V1"/>
<dbReference type="InterPro" id="IPR011033">
    <property type="entry name" value="PRC_barrel-like_sf"/>
</dbReference>
<proteinExistence type="predicted"/>
<feature type="region of interest" description="Disordered" evidence="1">
    <location>
        <begin position="241"/>
        <end position="260"/>
    </location>
</feature>
<evidence type="ECO:0000313" key="3">
    <source>
        <dbReference type="Proteomes" id="UP000030392"/>
    </source>
</evidence>